<comment type="caution">
    <text evidence="2">The sequence shown here is derived from an EMBL/GenBank/DDBJ whole genome shotgun (WGS) entry which is preliminary data.</text>
</comment>
<name>A0A392ULK9_9FABA</name>
<organism evidence="2 3">
    <name type="scientific">Trifolium medium</name>
    <dbReference type="NCBI Taxonomy" id="97028"/>
    <lineage>
        <taxon>Eukaryota</taxon>
        <taxon>Viridiplantae</taxon>
        <taxon>Streptophyta</taxon>
        <taxon>Embryophyta</taxon>
        <taxon>Tracheophyta</taxon>
        <taxon>Spermatophyta</taxon>
        <taxon>Magnoliopsida</taxon>
        <taxon>eudicotyledons</taxon>
        <taxon>Gunneridae</taxon>
        <taxon>Pentapetalae</taxon>
        <taxon>rosids</taxon>
        <taxon>fabids</taxon>
        <taxon>Fabales</taxon>
        <taxon>Fabaceae</taxon>
        <taxon>Papilionoideae</taxon>
        <taxon>50 kb inversion clade</taxon>
        <taxon>NPAAA clade</taxon>
        <taxon>Hologalegina</taxon>
        <taxon>IRL clade</taxon>
        <taxon>Trifolieae</taxon>
        <taxon>Trifolium</taxon>
    </lineage>
</organism>
<evidence type="ECO:0000313" key="3">
    <source>
        <dbReference type="Proteomes" id="UP000265520"/>
    </source>
</evidence>
<evidence type="ECO:0000313" key="2">
    <source>
        <dbReference type="EMBL" id="MCI74519.1"/>
    </source>
</evidence>
<reference evidence="2 3" key="1">
    <citation type="journal article" date="2018" name="Front. Plant Sci.">
        <title>Red Clover (Trifolium pratense) and Zigzag Clover (T. medium) - A Picture of Genomic Similarities and Differences.</title>
        <authorList>
            <person name="Dluhosova J."/>
            <person name="Istvanek J."/>
            <person name="Nedelnik J."/>
            <person name="Repkova J."/>
        </authorList>
    </citation>
    <scope>NUCLEOTIDE SEQUENCE [LARGE SCALE GENOMIC DNA]</scope>
    <source>
        <strain evidence="3">cv. 10/8</strain>
        <tissue evidence="2">Leaf</tissue>
    </source>
</reference>
<dbReference type="EMBL" id="LXQA010862606">
    <property type="protein sequence ID" value="MCI74519.1"/>
    <property type="molecule type" value="Genomic_DNA"/>
</dbReference>
<feature type="compositionally biased region" description="Basic and acidic residues" evidence="1">
    <location>
        <begin position="1"/>
        <end position="12"/>
    </location>
</feature>
<evidence type="ECO:0000256" key="1">
    <source>
        <dbReference type="SAM" id="MobiDB-lite"/>
    </source>
</evidence>
<dbReference type="AlphaFoldDB" id="A0A392ULK9"/>
<accession>A0A392ULK9</accession>
<keyword evidence="3" id="KW-1185">Reference proteome</keyword>
<sequence>MKKTFEEKKEKTAASSKQAMKPSSKGENSRTCRASPFLKGKQSQPPPKAQQEASSSESF</sequence>
<dbReference type="Proteomes" id="UP000265520">
    <property type="component" value="Unassembled WGS sequence"/>
</dbReference>
<proteinExistence type="predicted"/>
<feature type="region of interest" description="Disordered" evidence="1">
    <location>
        <begin position="1"/>
        <end position="59"/>
    </location>
</feature>
<protein>
    <submittedName>
        <fullName evidence="2">Uncharacterized protein</fullName>
    </submittedName>
</protein>
<feature type="non-terminal residue" evidence="2">
    <location>
        <position position="59"/>
    </location>
</feature>